<dbReference type="EMBL" id="KC611553">
    <property type="protein sequence ID" value="AGH58984.1"/>
    <property type="molecule type" value="Genomic_DNA"/>
</dbReference>
<keyword evidence="4" id="KW-0336">GPI-anchor</keyword>
<keyword evidence="3" id="KW-1003">Cell membrane</keyword>
<comment type="function">
    <text evidence="1">VSG forms a coat on the surface of the parasite. The trypanosome evades the immune response of the host by expressing a series of antigenically distinct VSGs from an estimated 1000 VSG genes.</text>
</comment>
<feature type="compositionally biased region" description="Basic and acidic residues" evidence="8">
    <location>
        <begin position="68"/>
        <end position="77"/>
    </location>
</feature>
<protein>
    <submittedName>
        <fullName evidence="9">Variant surface glycoprotein 2276</fullName>
    </submittedName>
</protein>
<dbReference type="GO" id="GO:0098552">
    <property type="term" value="C:side of membrane"/>
    <property type="evidence" value="ECO:0007669"/>
    <property type="project" value="UniProtKB-KW"/>
</dbReference>
<keyword evidence="6" id="KW-0325">Glycoprotein</keyword>
<evidence type="ECO:0000256" key="8">
    <source>
        <dbReference type="SAM" id="MobiDB-lite"/>
    </source>
</evidence>
<evidence type="ECO:0000313" key="9">
    <source>
        <dbReference type="EMBL" id="AGH58984.1"/>
    </source>
</evidence>
<evidence type="ECO:0000256" key="2">
    <source>
        <dbReference type="ARBA" id="ARBA00004609"/>
    </source>
</evidence>
<evidence type="ECO:0000256" key="5">
    <source>
        <dbReference type="ARBA" id="ARBA00023136"/>
    </source>
</evidence>
<reference evidence="9" key="1">
    <citation type="submission" date="2013-02" db="EMBL/GenBank/DDBJ databases">
        <authorList>
            <person name="Cross G.A.M."/>
            <person name="Kim H.-S."/>
            <person name="Wickstead B."/>
        </authorList>
    </citation>
    <scope>NUCLEOTIDE SEQUENCE</scope>
    <source>
        <strain evidence="9">Lister 427</strain>
    </source>
</reference>
<evidence type="ECO:0000256" key="3">
    <source>
        <dbReference type="ARBA" id="ARBA00022475"/>
    </source>
</evidence>
<organism evidence="9">
    <name type="scientific">Trypanosoma brucei</name>
    <dbReference type="NCBI Taxonomy" id="5691"/>
    <lineage>
        <taxon>Eukaryota</taxon>
        <taxon>Discoba</taxon>
        <taxon>Euglenozoa</taxon>
        <taxon>Kinetoplastea</taxon>
        <taxon>Metakinetoplastina</taxon>
        <taxon>Trypanosomatida</taxon>
        <taxon>Trypanosomatidae</taxon>
        <taxon>Trypanosoma</taxon>
    </lineage>
</organism>
<keyword evidence="5" id="KW-0472">Membrane</keyword>
<evidence type="ECO:0000256" key="6">
    <source>
        <dbReference type="ARBA" id="ARBA00023180"/>
    </source>
</evidence>
<dbReference type="SUPFAM" id="SSF118251">
    <property type="entry name" value="Variant surface glycoprotein MITAT 1.2, VSG 221, C-terminal domain"/>
    <property type="match status" value="1"/>
</dbReference>
<evidence type="ECO:0000256" key="1">
    <source>
        <dbReference type="ARBA" id="ARBA00002523"/>
    </source>
</evidence>
<feature type="compositionally biased region" description="Basic and acidic residues" evidence="8">
    <location>
        <begin position="99"/>
        <end position="109"/>
    </location>
</feature>
<keyword evidence="7" id="KW-0449">Lipoprotein</keyword>
<accession>M4SSK6</accession>
<dbReference type="AlphaFoldDB" id="M4SSK6"/>
<evidence type="ECO:0000256" key="7">
    <source>
        <dbReference type="ARBA" id="ARBA00023288"/>
    </source>
</evidence>
<proteinExistence type="predicted"/>
<reference evidence="9" key="2">
    <citation type="journal article" date="2014" name="Mol. Biochem. Parasitol.">
        <title>Capturing the variant surface glycoprotein repertoire (the VSGnome) of Trypanosoma brucei Lister 427.</title>
        <authorList>
            <person name="Cross G.A."/>
            <person name="Kim H.S."/>
            <person name="Wickstead B."/>
        </authorList>
    </citation>
    <scope>NUCLEOTIDE SEQUENCE</scope>
    <source>
        <strain evidence="9">Lister 427</strain>
    </source>
</reference>
<feature type="non-terminal residue" evidence="9">
    <location>
        <position position="1"/>
    </location>
</feature>
<sequence>SKPEDTQKLINYIEKSYGKSATEFNNKFKSKITEQKVPVLRNNKVSLESISSIIESSEVYDAISRLEAERSKRESKTTQKKLAAVASASDTKEEDCTEEKEKEKDNNENGCEFKDVECKVKVTAETWTDGKTNSTGNNSFAIKASPLLLAFLILA</sequence>
<name>M4SSK6_9TRYP</name>
<comment type="subcellular location">
    <subcellularLocation>
        <location evidence="2">Cell membrane</location>
        <topology evidence="2">Lipid-anchor</topology>
        <topology evidence="2">GPI-anchor</topology>
    </subcellularLocation>
</comment>
<dbReference type="GO" id="GO:0005886">
    <property type="term" value="C:plasma membrane"/>
    <property type="evidence" value="ECO:0007669"/>
    <property type="project" value="UniProtKB-SubCell"/>
</dbReference>
<dbReference type="InterPro" id="IPR027446">
    <property type="entry name" value="VSG_C_dom_sf"/>
</dbReference>
<feature type="region of interest" description="Disordered" evidence="8">
    <location>
        <begin position="68"/>
        <end position="109"/>
    </location>
</feature>
<evidence type="ECO:0000256" key="4">
    <source>
        <dbReference type="ARBA" id="ARBA00022622"/>
    </source>
</evidence>